<evidence type="ECO:0000256" key="9">
    <source>
        <dbReference type="SAM" id="Phobius"/>
    </source>
</evidence>
<evidence type="ECO:0000256" key="4">
    <source>
        <dbReference type="ARBA" id="ARBA00022692"/>
    </source>
</evidence>
<dbReference type="PROSITE" id="PS50111">
    <property type="entry name" value="CHEMOTAXIS_TRANSDUC_2"/>
    <property type="match status" value="1"/>
</dbReference>
<keyword evidence="2" id="KW-1003">Cell membrane</keyword>
<dbReference type="CDD" id="cd12912">
    <property type="entry name" value="PDC2_MCP_like"/>
    <property type="match status" value="1"/>
</dbReference>
<name>A0A1V4SS42_9CLOT</name>
<keyword evidence="7 8" id="KW-0807">Transducer</keyword>
<dbReference type="Proteomes" id="UP000191448">
    <property type="component" value="Unassembled WGS sequence"/>
</dbReference>
<evidence type="ECO:0000259" key="10">
    <source>
        <dbReference type="PROSITE" id="PS50111"/>
    </source>
</evidence>
<dbReference type="InterPro" id="IPR004089">
    <property type="entry name" value="MCPsignal_dom"/>
</dbReference>
<dbReference type="AlphaFoldDB" id="A0A1V4SS42"/>
<comment type="subcellular location">
    <subcellularLocation>
        <location evidence="1">Cell membrane</location>
        <topology evidence="1">Multi-pass membrane protein</topology>
    </subcellularLocation>
</comment>
<dbReference type="PANTHER" id="PTHR32089:SF112">
    <property type="entry name" value="LYSOZYME-LIKE PROTEIN-RELATED"/>
    <property type="match status" value="1"/>
</dbReference>
<dbReference type="RefSeq" id="WP_080023872.1">
    <property type="nucleotide sequence ID" value="NZ_LTAY01000072.1"/>
</dbReference>
<dbReference type="GO" id="GO:0005886">
    <property type="term" value="C:plasma membrane"/>
    <property type="evidence" value="ECO:0007669"/>
    <property type="project" value="UniProtKB-SubCell"/>
</dbReference>
<keyword evidence="5 9" id="KW-1133">Transmembrane helix</keyword>
<dbReference type="GO" id="GO:0006935">
    <property type="term" value="P:chemotaxis"/>
    <property type="evidence" value="ECO:0007669"/>
    <property type="project" value="UniProtKB-KW"/>
</dbReference>
<reference evidence="11 12" key="1">
    <citation type="submission" date="2016-02" db="EMBL/GenBank/DDBJ databases">
        <title>Genome sequence of Clostridium thermobutyricum DSM 4928.</title>
        <authorList>
            <person name="Poehlein A."/>
            <person name="Daniel R."/>
        </authorList>
    </citation>
    <scope>NUCLEOTIDE SEQUENCE [LARGE SCALE GENOMIC DNA]</scope>
    <source>
        <strain evidence="11 12">DSM 4928</strain>
    </source>
</reference>
<dbReference type="OrthoDB" id="597657at2"/>
<dbReference type="InterPro" id="IPR033479">
    <property type="entry name" value="dCache_1"/>
</dbReference>
<evidence type="ECO:0000313" key="11">
    <source>
        <dbReference type="EMBL" id="OPX46672.1"/>
    </source>
</evidence>
<feature type="domain" description="Methyl-accepting transducer" evidence="10">
    <location>
        <begin position="380"/>
        <end position="637"/>
    </location>
</feature>
<keyword evidence="4 9" id="KW-0812">Transmembrane</keyword>
<dbReference type="Gene3D" id="3.30.450.20">
    <property type="entry name" value="PAS domain"/>
    <property type="match status" value="1"/>
</dbReference>
<dbReference type="PANTHER" id="PTHR32089">
    <property type="entry name" value="METHYL-ACCEPTING CHEMOTAXIS PROTEIN MCPB"/>
    <property type="match status" value="1"/>
</dbReference>
<evidence type="ECO:0000256" key="8">
    <source>
        <dbReference type="PROSITE-ProRule" id="PRU00284"/>
    </source>
</evidence>
<gene>
    <name evidence="11" type="primary">mcpB_2</name>
    <name evidence="11" type="ORF">CLTHE_26640</name>
</gene>
<evidence type="ECO:0000256" key="3">
    <source>
        <dbReference type="ARBA" id="ARBA00022500"/>
    </source>
</evidence>
<keyword evidence="6 9" id="KW-0472">Membrane</keyword>
<accession>A0A1V4SS42</accession>
<feature type="transmembrane region" description="Helical" evidence="9">
    <location>
        <begin position="282"/>
        <end position="304"/>
    </location>
</feature>
<dbReference type="SMART" id="SM00283">
    <property type="entry name" value="MA"/>
    <property type="match status" value="1"/>
</dbReference>
<evidence type="ECO:0000256" key="6">
    <source>
        <dbReference type="ARBA" id="ARBA00023136"/>
    </source>
</evidence>
<feature type="transmembrane region" description="Helical" evidence="9">
    <location>
        <begin position="15"/>
        <end position="33"/>
    </location>
</feature>
<sequence length="667" mass="74660">MKRNAGVKELILKKILLPTTIIFILIGIVVNIMDLKMITDSNLSIMKSVAIQASQVVTKEIDNDLLLAKDITKDSGIRDNNISIQNKVKILNDYKNEDTLRIGYITNNGDLFYTDDKEINVSKEEFFKKIMNGNSGVYGPYFDERNNEFIVDFYSPIIENGKVKGGIIVEKSGYILSNIVKGIKFLKTGSAYIINSNGITIGAENPNIINNDSTYMNNGVINGNSQLRNIGDIEKKDFNGQLGTSECKYNGHKDFVAFAPIKGLDWSIAIVVQKNDILGSLYILNFIIVVIMLIGLGILALIIWKMSDKLSNSCDNLKNNVLEFSEGNFKEKKCEEERISELKEIHNALEFGKIKIRGSISVVKNITSDLNEETEALVSVSEDMLVDSQTIATSLEESTKGIQEQSERLIEINSIFEKFNDKICNMREIVENLDIISLDINNRAVKSNEDMSVLDKSIKDFKNKFDNFETSALKVSTKINSINEIVNVINDIADQTNLLSLNAAIEAARAGNAGRGFTVVADEIRKLAEESRNSSLEIAKLIKFVIIDNKKMFEEVSAMNKEVKEKYEYVVKARKSFEDISNYVNKIVLSIASLTANFVIIDNEEHMILSKVENIASISEELSASSEEVYASVENFVALSEVIKNSSERLSSVIVDLDEMVRKFKID</sequence>
<dbReference type="Pfam" id="PF02743">
    <property type="entry name" value="dCache_1"/>
    <property type="match status" value="1"/>
</dbReference>
<proteinExistence type="predicted"/>
<evidence type="ECO:0000256" key="5">
    <source>
        <dbReference type="ARBA" id="ARBA00022989"/>
    </source>
</evidence>
<evidence type="ECO:0000256" key="7">
    <source>
        <dbReference type="ARBA" id="ARBA00023224"/>
    </source>
</evidence>
<dbReference type="EMBL" id="LTAY01000072">
    <property type="protein sequence ID" value="OPX46672.1"/>
    <property type="molecule type" value="Genomic_DNA"/>
</dbReference>
<comment type="caution">
    <text evidence="11">The sequence shown here is derived from an EMBL/GenBank/DDBJ whole genome shotgun (WGS) entry which is preliminary data.</text>
</comment>
<dbReference type="SUPFAM" id="SSF58104">
    <property type="entry name" value="Methyl-accepting chemotaxis protein (MCP) signaling domain"/>
    <property type="match status" value="1"/>
</dbReference>
<organism evidence="11 12">
    <name type="scientific">Clostridium thermobutyricum DSM 4928</name>
    <dbReference type="NCBI Taxonomy" id="1121339"/>
    <lineage>
        <taxon>Bacteria</taxon>
        <taxon>Bacillati</taxon>
        <taxon>Bacillota</taxon>
        <taxon>Clostridia</taxon>
        <taxon>Eubacteriales</taxon>
        <taxon>Clostridiaceae</taxon>
        <taxon>Clostridium</taxon>
    </lineage>
</organism>
<evidence type="ECO:0000313" key="12">
    <source>
        <dbReference type="Proteomes" id="UP000191448"/>
    </source>
</evidence>
<evidence type="ECO:0000256" key="2">
    <source>
        <dbReference type="ARBA" id="ARBA00022475"/>
    </source>
</evidence>
<evidence type="ECO:0000256" key="1">
    <source>
        <dbReference type="ARBA" id="ARBA00004651"/>
    </source>
</evidence>
<dbReference type="GO" id="GO:0007165">
    <property type="term" value="P:signal transduction"/>
    <property type="evidence" value="ECO:0007669"/>
    <property type="project" value="UniProtKB-KW"/>
</dbReference>
<dbReference type="Pfam" id="PF00015">
    <property type="entry name" value="MCPsignal"/>
    <property type="match status" value="1"/>
</dbReference>
<keyword evidence="3" id="KW-0145">Chemotaxis</keyword>
<protein>
    <submittedName>
        <fullName evidence="11">Methyl-accepting chemotaxis protein McpB</fullName>
    </submittedName>
</protein>
<dbReference type="Gene3D" id="1.10.287.950">
    <property type="entry name" value="Methyl-accepting chemotaxis protein"/>
    <property type="match status" value="1"/>
</dbReference>